<gene>
    <name evidence="2" type="ORF">GSLYS_00020628001</name>
</gene>
<comment type="caution">
    <text evidence="2">The sequence shown here is derived from an EMBL/GenBank/DDBJ whole genome shotgun (WGS) entry which is preliminary data.</text>
</comment>
<reference evidence="2 3" key="1">
    <citation type="submission" date="2024-04" db="EMBL/GenBank/DDBJ databases">
        <authorList>
            <consortium name="Genoscope - CEA"/>
            <person name="William W."/>
        </authorList>
    </citation>
    <scope>NUCLEOTIDE SEQUENCE [LARGE SCALE GENOMIC DNA]</scope>
</reference>
<name>A0AAV2IMA3_LYMST</name>
<dbReference type="Proteomes" id="UP001497497">
    <property type="component" value="Unassembled WGS sequence"/>
</dbReference>
<keyword evidence="3" id="KW-1185">Reference proteome</keyword>
<evidence type="ECO:0000313" key="3">
    <source>
        <dbReference type="Proteomes" id="UP001497497"/>
    </source>
</evidence>
<evidence type="ECO:0000256" key="1">
    <source>
        <dbReference type="SAM" id="MobiDB-lite"/>
    </source>
</evidence>
<protein>
    <submittedName>
        <fullName evidence="2">Uncharacterized protein</fullName>
    </submittedName>
</protein>
<dbReference type="EMBL" id="CAXITT010000945">
    <property type="protein sequence ID" value="CAL1547303.1"/>
    <property type="molecule type" value="Genomic_DNA"/>
</dbReference>
<evidence type="ECO:0000313" key="2">
    <source>
        <dbReference type="EMBL" id="CAL1547303.1"/>
    </source>
</evidence>
<proteinExistence type="predicted"/>
<sequence>MALHGCTFDIILLFGPPIPDKASFVPESVLSSNHATICIETVYQENTSYGLRDVALLIVTNLRQNKQVLAVDEFRLKSVRESLITIIKSKIPLCRVLLIEVIPEYGFNQVMWQWLSACALGDSMLPLKDGNTLKYWFDKTFLNFEFTSGYVQKPSKDEGYSIETLHVPLKIKSSYKIVIHSLFLQWEHIIGDNDELFPQIFCFCSSWAHENPTGRIIVICDGKNVAKGIISATAENIKLMKCLKKLAEQLNHPIFALQILSTSNCDNFCLPPNPGMLAFLQQRHLVDLHSEKTFYIFGSQDHKTMAQVAGVKHLKVTSLLTSPDLVLKGQGIHPTVPAMLKTKLVEEKLCINNDTSPSLPLFDLRHEMEDGHISHCFPLSFQEHVFVKDMSNFCKYQELFVKQLGSVEDEGNSKKLYDATVSEDGEKTNDKFKNETGDLKIPYWMKKRPRKELSSGSSEATLESAKSGFRSLQTIYVMTERELMEMAHHVIHQHEAGQQRKQGSNFLNTDEPG</sequence>
<feature type="compositionally biased region" description="Polar residues" evidence="1">
    <location>
        <begin position="499"/>
        <end position="513"/>
    </location>
</feature>
<dbReference type="AlphaFoldDB" id="A0AAV2IMA3"/>
<accession>A0AAV2IMA3</accession>
<organism evidence="2 3">
    <name type="scientific">Lymnaea stagnalis</name>
    <name type="common">Great pond snail</name>
    <name type="synonym">Helix stagnalis</name>
    <dbReference type="NCBI Taxonomy" id="6523"/>
    <lineage>
        <taxon>Eukaryota</taxon>
        <taxon>Metazoa</taxon>
        <taxon>Spiralia</taxon>
        <taxon>Lophotrochozoa</taxon>
        <taxon>Mollusca</taxon>
        <taxon>Gastropoda</taxon>
        <taxon>Heterobranchia</taxon>
        <taxon>Euthyneura</taxon>
        <taxon>Panpulmonata</taxon>
        <taxon>Hygrophila</taxon>
        <taxon>Lymnaeoidea</taxon>
        <taxon>Lymnaeidae</taxon>
        <taxon>Lymnaea</taxon>
    </lineage>
</organism>
<feature type="region of interest" description="Disordered" evidence="1">
    <location>
        <begin position="493"/>
        <end position="513"/>
    </location>
</feature>